<organism evidence="2 3">
    <name type="scientific">Bacteroides xylanisolvens</name>
    <dbReference type="NCBI Taxonomy" id="371601"/>
    <lineage>
        <taxon>Bacteria</taxon>
        <taxon>Pseudomonadati</taxon>
        <taxon>Bacteroidota</taxon>
        <taxon>Bacteroidia</taxon>
        <taxon>Bacteroidales</taxon>
        <taxon>Bacteroidaceae</taxon>
        <taxon>Bacteroides</taxon>
    </lineage>
</organism>
<evidence type="ECO:0000313" key="2">
    <source>
        <dbReference type="EMBL" id="RHL41196.1"/>
    </source>
</evidence>
<name>A0A415KY56_9BACE</name>
<keyword evidence="1" id="KW-1133">Transmembrane helix</keyword>
<dbReference type="EMBL" id="QROO01000002">
    <property type="protein sequence ID" value="RHL41196.1"/>
    <property type="molecule type" value="Genomic_DNA"/>
</dbReference>
<dbReference type="Proteomes" id="UP000284495">
    <property type="component" value="Unassembled WGS sequence"/>
</dbReference>
<evidence type="ECO:0000256" key="1">
    <source>
        <dbReference type="SAM" id="Phobius"/>
    </source>
</evidence>
<proteinExistence type="predicted"/>
<protein>
    <submittedName>
        <fullName evidence="2">Uncharacterized protein</fullName>
    </submittedName>
</protein>
<gene>
    <name evidence="2" type="ORF">DW027_01530</name>
</gene>
<feature type="non-terminal residue" evidence="2">
    <location>
        <position position="1"/>
    </location>
</feature>
<accession>A0A415KY56</accession>
<reference evidence="2 3" key="1">
    <citation type="submission" date="2018-08" db="EMBL/GenBank/DDBJ databases">
        <title>A genome reference for cultivated species of the human gut microbiota.</title>
        <authorList>
            <person name="Zou Y."/>
            <person name="Xue W."/>
            <person name="Luo G."/>
        </authorList>
    </citation>
    <scope>NUCLEOTIDE SEQUENCE [LARGE SCALE GENOMIC DNA]</scope>
    <source>
        <strain evidence="2 3">AF38-2</strain>
    </source>
</reference>
<evidence type="ECO:0000313" key="3">
    <source>
        <dbReference type="Proteomes" id="UP000284495"/>
    </source>
</evidence>
<comment type="caution">
    <text evidence="2">The sequence shown here is derived from an EMBL/GenBank/DDBJ whole genome shotgun (WGS) entry which is preliminary data.</text>
</comment>
<sequence>STLLSCDCKLRAFFINNRHSIVNLQFGEFDCYIVRKINMNIISGNPYRLLGVYSNSPIKDRIANANKMKAYLKVGKSVSFPLDLLNLIPAPVRLVENMEHANGSINLPQDQLKYALFWFIKVTSIDEIAMGYLQKGETEKAKELFGKKETFSSLINLGVLSLIQNDQVTAVQTITKVIHNDDYRVAFVEEVCGSTYQLPEDDLARLFINELLVEAPIQNLMQLFFKYGTSEEDNSYLKDKAIAEPIAIISAEIAKAKNVKNDDFNAQYRAGFSLKNNTKEPLDIIRSLLKKSDMQYQMIADNLAKQILQCGINYYNNTDEDEYVKIDIAYDLQSYAYSIAIGKLTKDRCKENIEILDKKRKELAPIAVKEYDKFIKAELLKYQALPSLIKHAIDLIKKCVPYLMSIKEELGSTDSYYLRLSTLIVNAALYNVIEEFNSVNNQNLQFELLIDRERIIRKVKAVFQEAWVAILYMDKLDMEKDFEINRYSQNRASLKEQVLGLGISTYQAIQLDMNSELQMFKKCKDSSSCQKYLSVFPNGKFVVEIGAKMEEYDFNACVTTQSCSAFRKKYPNSKLPISQKWEDCFYHTCKTAEDYQRYLNAYPKGRYISSAKNKMEEISFGCCKTIDDYKIYLQKYPAGKYKDEARKNVADEVYWKNCITSDTRSEYRNYLAQFPNGRHRTEAQQKIDGVDWSNILSWGFIIAVIIILTIVLSNN</sequence>
<feature type="transmembrane region" description="Helical" evidence="1">
    <location>
        <begin position="695"/>
        <end position="713"/>
    </location>
</feature>
<keyword evidence="1" id="KW-0472">Membrane</keyword>
<dbReference type="RefSeq" id="WP_220453695.1">
    <property type="nucleotide sequence ID" value="NZ_QROO01000002.1"/>
</dbReference>
<keyword evidence="1" id="KW-0812">Transmembrane</keyword>
<dbReference type="Gene3D" id="1.25.40.10">
    <property type="entry name" value="Tetratricopeptide repeat domain"/>
    <property type="match status" value="1"/>
</dbReference>
<dbReference type="AlphaFoldDB" id="A0A415KY56"/>
<dbReference type="InterPro" id="IPR011990">
    <property type="entry name" value="TPR-like_helical_dom_sf"/>
</dbReference>